<keyword evidence="1" id="KW-0812">Transmembrane</keyword>
<keyword evidence="3" id="KW-1185">Reference proteome</keyword>
<evidence type="ECO:0000313" key="3">
    <source>
        <dbReference type="Proteomes" id="UP001462640"/>
    </source>
</evidence>
<evidence type="ECO:0000313" key="2">
    <source>
        <dbReference type="EMBL" id="MEO3711250.1"/>
    </source>
</evidence>
<evidence type="ECO:0000256" key="1">
    <source>
        <dbReference type="SAM" id="Phobius"/>
    </source>
</evidence>
<proteinExistence type="predicted"/>
<dbReference type="Proteomes" id="UP001462640">
    <property type="component" value="Unassembled WGS sequence"/>
</dbReference>
<gene>
    <name evidence="2" type="ORF">ABDJ40_00550</name>
</gene>
<comment type="caution">
    <text evidence="2">The sequence shown here is derived from an EMBL/GenBank/DDBJ whole genome shotgun (WGS) entry which is preliminary data.</text>
</comment>
<keyword evidence="1" id="KW-0472">Membrane</keyword>
<feature type="transmembrane region" description="Helical" evidence="1">
    <location>
        <begin position="54"/>
        <end position="70"/>
    </location>
</feature>
<feature type="transmembrane region" description="Helical" evidence="1">
    <location>
        <begin position="108"/>
        <end position="125"/>
    </location>
</feature>
<keyword evidence="1" id="KW-1133">Transmembrane helix</keyword>
<accession>A0ABV0G870</accession>
<protein>
    <submittedName>
        <fullName evidence="2">Uncharacterized protein</fullName>
    </submittedName>
</protein>
<organism evidence="2 3">
    <name type="scientific">Roseateles flavus</name>
    <dbReference type="NCBI Taxonomy" id="3149041"/>
    <lineage>
        <taxon>Bacteria</taxon>
        <taxon>Pseudomonadati</taxon>
        <taxon>Pseudomonadota</taxon>
        <taxon>Betaproteobacteria</taxon>
        <taxon>Burkholderiales</taxon>
        <taxon>Sphaerotilaceae</taxon>
        <taxon>Roseateles</taxon>
    </lineage>
</organism>
<feature type="transmembrane region" description="Helical" evidence="1">
    <location>
        <begin position="77"/>
        <end position="96"/>
    </location>
</feature>
<dbReference type="EMBL" id="JBDPZC010000001">
    <property type="protein sequence ID" value="MEO3711250.1"/>
    <property type="molecule type" value="Genomic_DNA"/>
</dbReference>
<sequence>MTLASLISSGPALLARRLLILVLAGLLIFHHSVMLCEALLDLDKHPPTLFDRVQWLLRAAIASSLLLVVWGKPRALWGMWISIAGLVATQYWAHFGELPVEFTRGRHPLSYLKGFIFPTLITLAFRRRATRLA</sequence>
<dbReference type="RefSeq" id="WP_347604677.1">
    <property type="nucleotide sequence ID" value="NZ_JBDPZC010000001.1"/>
</dbReference>
<name>A0ABV0G870_9BURK</name>
<reference evidence="2 3" key="1">
    <citation type="submission" date="2024-05" db="EMBL/GenBank/DDBJ databases">
        <title>Roseateles sp. 2.12 16S ribosomal RNA gene Genome sequencing and assembly.</title>
        <authorList>
            <person name="Woo H."/>
        </authorList>
    </citation>
    <scope>NUCLEOTIDE SEQUENCE [LARGE SCALE GENOMIC DNA]</scope>
    <source>
        <strain evidence="2 3">2.12</strain>
    </source>
</reference>